<evidence type="ECO:0000256" key="2">
    <source>
        <dbReference type="ARBA" id="ARBA00023002"/>
    </source>
</evidence>
<name>A0ABY6BED5_9GAMM</name>
<dbReference type="PANTHER" id="PTHR10696:SF56">
    <property type="entry name" value="TAUD_TFDA-LIKE DOMAIN-CONTAINING PROTEIN"/>
    <property type="match status" value="1"/>
</dbReference>
<gene>
    <name evidence="5" type="ORF">N4264_16090</name>
</gene>
<dbReference type="Pfam" id="PF02668">
    <property type="entry name" value="TauD"/>
    <property type="match status" value="1"/>
</dbReference>
<evidence type="ECO:0000313" key="5">
    <source>
        <dbReference type="EMBL" id="UXI66267.1"/>
    </source>
</evidence>
<dbReference type="InterPro" id="IPR050411">
    <property type="entry name" value="AlphaKG_dependent_hydroxylases"/>
</dbReference>
<dbReference type="Gene3D" id="3.60.130.10">
    <property type="entry name" value="Clavaminate synthase-like"/>
    <property type="match status" value="1"/>
</dbReference>
<evidence type="ECO:0000259" key="4">
    <source>
        <dbReference type="Pfam" id="PF02668"/>
    </source>
</evidence>
<protein>
    <submittedName>
        <fullName evidence="5">TauD/TfdA family dioxygenase</fullName>
    </submittedName>
</protein>
<dbReference type="SUPFAM" id="SSF51197">
    <property type="entry name" value="Clavaminate synthase-like"/>
    <property type="match status" value="1"/>
</dbReference>
<accession>A0ABY6BED5</accession>
<comment type="cofactor">
    <cofactor evidence="1">
        <name>Fe(2+)</name>
        <dbReference type="ChEBI" id="CHEBI:29033"/>
    </cofactor>
</comment>
<keyword evidence="5" id="KW-0223">Dioxygenase</keyword>
<dbReference type="InterPro" id="IPR003819">
    <property type="entry name" value="TauD/TfdA-like"/>
</dbReference>
<evidence type="ECO:0000256" key="3">
    <source>
        <dbReference type="ARBA" id="ARBA00023194"/>
    </source>
</evidence>
<keyword evidence="3" id="KW-0045">Antibiotic biosynthesis</keyword>
<reference evidence="5" key="1">
    <citation type="submission" date="2022-09" db="EMBL/GenBank/DDBJ databases">
        <title>Tahibacter sp. nov., isolated from a fresh water.</title>
        <authorList>
            <person name="Baek J.H."/>
            <person name="Lee J.K."/>
            <person name="Kim J.M."/>
            <person name="Jeon C.O."/>
        </authorList>
    </citation>
    <scope>NUCLEOTIDE SEQUENCE</scope>
    <source>
        <strain evidence="5">W38</strain>
    </source>
</reference>
<evidence type="ECO:0000256" key="1">
    <source>
        <dbReference type="ARBA" id="ARBA00001954"/>
    </source>
</evidence>
<dbReference type="PANTHER" id="PTHR10696">
    <property type="entry name" value="GAMMA-BUTYROBETAINE HYDROXYLASE-RELATED"/>
    <property type="match status" value="1"/>
</dbReference>
<organism evidence="5 6">
    <name type="scientific">Tahibacter amnicola</name>
    <dbReference type="NCBI Taxonomy" id="2976241"/>
    <lineage>
        <taxon>Bacteria</taxon>
        <taxon>Pseudomonadati</taxon>
        <taxon>Pseudomonadota</taxon>
        <taxon>Gammaproteobacteria</taxon>
        <taxon>Lysobacterales</taxon>
        <taxon>Rhodanobacteraceae</taxon>
        <taxon>Tahibacter</taxon>
    </lineage>
</organism>
<dbReference type="RefSeq" id="WP_261693251.1">
    <property type="nucleotide sequence ID" value="NZ_CP104694.1"/>
</dbReference>
<keyword evidence="6" id="KW-1185">Reference proteome</keyword>
<sequence>MQRHTVIGPLPEPLDAYLVTHRDGLRRQLHVSGALLFRQSGCDSPEAFARLVRCFAPALMRENGEHVALGATEHIYTPVLHAPEQKLVWHNENSFNADWPDIIAFRSVRPADRGGETLLVDSRAVLAAIDPDVVAEFRAKGVCYVRTMGLGVGLDWRQVLQVSTAAQAEQHCRSRGIAFRWLDDDVLQTRSIRPAVESHAVTGEDCWFNQAQHWHPWFLGADVRQELRDAFGDEALPRDCRFGDGSAIDDDVMDHINTVYERLEWSVPLAAGDVLVVDNVLLAHGRNPYAGPRELHVAMGRYVAEGDSV</sequence>
<keyword evidence="2" id="KW-0560">Oxidoreductase</keyword>
<dbReference type="EMBL" id="CP104694">
    <property type="protein sequence ID" value="UXI66267.1"/>
    <property type="molecule type" value="Genomic_DNA"/>
</dbReference>
<dbReference type="GO" id="GO:0051213">
    <property type="term" value="F:dioxygenase activity"/>
    <property type="evidence" value="ECO:0007669"/>
    <property type="project" value="UniProtKB-KW"/>
</dbReference>
<feature type="domain" description="TauD/TfdA-like" evidence="4">
    <location>
        <begin position="19"/>
        <end position="299"/>
    </location>
</feature>
<evidence type="ECO:0000313" key="6">
    <source>
        <dbReference type="Proteomes" id="UP001064632"/>
    </source>
</evidence>
<dbReference type="InterPro" id="IPR042098">
    <property type="entry name" value="TauD-like_sf"/>
</dbReference>
<proteinExistence type="predicted"/>
<dbReference type="Proteomes" id="UP001064632">
    <property type="component" value="Chromosome"/>
</dbReference>